<evidence type="ECO:0000256" key="1">
    <source>
        <dbReference type="ARBA" id="ARBA00010116"/>
    </source>
</evidence>
<dbReference type="GO" id="GO:0005975">
    <property type="term" value="P:carbohydrate metabolic process"/>
    <property type="evidence" value="ECO:0007669"/>
    <property type="project" value="UniProtKB-ARBA"/>
</dbReference>
<keyword evidence="2" id="KW-0732">Signal</keyword>
<dbReference type="SMART" id="SM00634">
    <property type="entry name" value="BID_1"/>
    <property type="match status" value="3"/>
</dbReference>
<feature type="domain" description="Big-1" evidence="3">
    <location>
        <begin position="414"/>
        <end position="513"/>
    </location>
</feature>
<feature type="chain" id="PRO_5020384542" evidence="2">
    <location>
        <begin position="40"/>
        <end position="689"/>
    </location>
</feature>
<dbReference type="Proteomes" id="UP000295680">
    <property type="component" value="Unassembled WGS sequence"/>
</dbReference>
<organism evidence="4 5">
    <name type="scientific">Actinocrispum wychmicini</name>
    <dbReference type="NCBI Taxonomy" id="1213861"/>
    <lineage>
        <taxon>Bacteria</taxon>
        <taxon>Bacillati</taxon>
        <taxon>Actinomycetota</taxon>
        <taxon>Actinomycetes</taxon>
        <taxon>Pseudonocardiales</taxon>
        <taxon>Pseudonocardiaceae</taxon>
        <taxon>Actinocrispum</taxon>
    </lineage>
</organism>
<protein>
    <submittedName>
        <fullName evidence="4">Ig-like protein group 1</fullName>
    </submittedName>
</protein>
<feature type="signal peptide" evidence="2">
    <location>
        <begin position="1"/>
        <end position="39"/>
    </location>
</feature>
<proteinExistence type="inferred from homology"/>
<accession>A0A4V2S7F6</accession>
<dbReference type="InterPro" id="IPR008964">
    <property type="entry name" value="Invasin/intimin_cell_adhesion"/>
</dbReference>
<dbReference type="SUPFAM" id="SSF49373">
    <property type="entry name" value="Invasin/intimin cell-adhesion fragments"/>
    <property type="match status" value="2"/>
</dbReference>
<name>A0A4V2S7F6_9PSEU</name>
<dbReference type="InterPro" id="IPR003344">
    <property type="entry name" value="Big_1_dom"/>
</dbReference>
<feature type="domain" description="Big-1" evidence="3">
    <location>
        <begin position="318"/>
        <end position="409"/>
    </location>
</feature>
<comment type="caution">
    <text evidence="4">The sequence shown here is derived from an EMBL/GenBank/DDBJ whole genome shotgun (WGS) entry which is preliminary data.</text>
</comment>
<reference evidence="4 5" key="1">
    <citation type="submission" date="2019-03" db="EMBL/GenBank/DDBJ databases">
        <title>Genomic Encyclopedia of Type Strains, Phase IV (KMG-IV): sequencing the most valuable type-strain genomes for metagenomic binning, comparative biology and taxonomic classification.</title>
        <authorList>
            <person name="Goeker M."/>
        </authorList>
    </citation>
    <scope>NUCLEOTIDE SEQUENCE [LARGE SCALE GENOMIC DNA]</scope>
    <source>
        <strain evidence="4 5">DSM 45934</strain>
    </source>
</reference>
<dbReference type="Gene3D" id="2.60.40.10">
    <property type="entry name" value="Immunoglobulins"/>
    <property type="match status" value="2"/>
</dbReference>
<evidence type="ECO:0000313" key="5">
    <source>
        <dbReference type="Proteomes" id="UP000295680"/>
    </source>
</evidence>
<sequence>MSSAVTGCRSFLPRLGAWVGTALLAVASMVALPAATATAAPSSVDVFVGYADTLRANVTHFPTPWDGAPDVVFAGCHANCTFDAGAARFVNNSPGAVTIDFVHIRLSTCTFDMWPHGTVLQEHQQLVVTQTATGAADGCDNSAGFFDTSDIGPNGTEWAGHCDQSGVIPQIDLSVNGVVQTFTDSGQVLNTGGVDLASCPPGSNESTQWTSIGSVPCPGATLTLAPPTQTQPIGSPATVQATLQNTCGTGLQGAPVTFTVQSGPNAGTTGSGVTDVNGVASFPYTGTTTGTDTVVATTTNPAGTITSNTVNVLWERRHAQLVITGGATTSDFNDPATVAAVLTDSQGPLPGRTVTFTLNGAETCSGTTNASGAASCSLTPGEPAGPYPLVASFAGDATDTDASATATFTVTLEETTLAYTGPTRAANGEPITLSGVLKEDGTAPINGRTVTFTIGTGGSAQSCTGTTNAAGAASCTIASVNQPVVITTVPVTAVFAGDAFYLPASAAATLRFQYLTGRAYGLASSGLVGISPTPDTGSVSTAGATTVAPPCVATIGGLITAHTLCAKVVTSLNPGKSTATASLQDARVGVLGLPVIQVGVAQSSSQTTCAGSSGQATITSISVGGIPVNVDLHPAPNTTVTVLGVQLVFNEQTPVAGADQGLTVNAVHIKALGLLDTTIASATSDIHNC</sequence>
<dbReference type="NCBIfam" id="NF040603">
    <property type="entry name" value="choice_anch_P"/>
    <property type="match status" value="1"/>
</dbReference>
<dbReference type="EMBL" id="SLWS01000004">
    <property type="protein sequence ID" value="TCO59730.1"/>
    <property type="molecule type" value="Genomic_DNA"/>
</dbReference>
<evidence type="ECO:0000259" key="3">
    <source>
        <dbReference type="PROSITE" id="PS51127"/>
    </source>
</evidence>
<dbReference type="Pfam" id="PF16640">
    <property type="entry name" value="Big_3_5"/>
    <property type="match status" value="1"/>
</dbReference>
<dbReference type="InterPro" id="IPR032109">
    <property type="entry name" value="Big_3_5"/>
</dbReference>
<evidence type="ECO:0000313" key="4">
    <source>
        <dbReference type="EMBL" id="TCO59730.1"/>
    </source>
</evidence>
<gene>
    <name evidence="4" type="ORF">EV192_104573</name>
</gene>
<keyword evidence="5" id="KW-1185">Reference proteome</keyword>
<dbReference type="AlphaFoldDB" id="A0A4V2S7F6"/>
<comment type="similarity">
    <text evidence="1">Belongs to the intimin/invasin family.</text>
</comment>
<dbReference type="PROSITE" id="PS51127">
    <property type="entry name" value="BIG1"/>
    <property type="match status" value="3"/>
</dbReference>
<feature type="domain" description="Big-1" evidence="3">
    <location>
        <begin position="221"/>
        <end position="313"/>
    </location>
</feature>
<evidence type="ECO:0000256" key="2">
    <source>
        <dbReference type="SAM" id="SignalP"/>
    </source>
</evidence>
<dbReference type="InterPro" id="IPR013783">
    <property type="entry name" value="Ig-like_fold"/>
</dbReference>